<keyword evidence="1" id="KW-0378">Hydrolase</keyword>
<evidence type="ECO:0000313" key="1">
    <source>
        <dbReference type="EMBL" id="MFB9462753.1"/>
    </source>
</evidence>
<dbReference type="Proteomes" id="UP001589709">
    <property type="component" value="Unassembled WGS sequence"/>
</dbReference>
<organism evidence="1 2">
    <name type="scientific">Streptomyces cinereospinus</name>
    <dbReference type="NCBI Taxonomy" id="285561"/>
    <lineage>
        <taxon>Bacteria</taxon>
        <taxon>Bacillati</taxon>
        <taxon>Actinomycetota</taxon>
        <taxon>Actinomycetes</taxon>
        <taxon>Kitasatosporales</taxon>
        <taxon>Streptomycetaceae</taxon>
        <taxon>Streptomyces</taxon>
    </lineage>
</organism>
<dbReference type="EMBL" id="JBHMCY010000012">
    <property type="protein sequence ID" value="MFB9462753.1"/>
    <property type="molecule type" value="Genomic_DNA"/>
</dbReference>
<keyword evidence="1" id="KW-0540">Nuclease</keyword>
<name>A0ABV5MXK0_9ACTN</name>
<comment type="caution">
    <text evidence="1">The sequence shown here is derived from an EMBL/GenBank/DDBJ whole genome shotgun (WGS) entry which is preliminary data.</text>
</comment>
<sequence length="112" mass="13059">MAQISPRLARTYFAEISAASALPLDPDDLVHMVRLRQHGHVVIGDIAIRCYKNRSKWTYDERDIRRAAQAFADFRLDLGDVVEFQVPPYRERDDQDPEERGWADWREKIASS</sequence>
<proteinExistence type="predicted"/>
<dbReference type="GO" id="GO:0004519">
    <property type="term" value="F:endonuclease activity"/>
    <property type="evidence" value="ECO:0007669"/>
    <property type="project" value="UniProtKB-KW"/>
</dbReference>
<keyword evidence="1" id="KW-0255">Endonuclease</keyword>
<dbReference type="RefSeq" id="WP_381344100.1">
    <property type="nucleotide sequence ID" value="NZ_JBHMCY010000012.1"/>
</dbReference>
<keyword evidence="2" id="KW-1185">Reference proteome</keyword>
<protein>
    <submittedName>
        <fullName evidence="1">Endonuclease VII</fullName>
    </submittedName>
</protein>
<evidence type="ECO:0000313" key="2">
    <source>
        <dbReference type="Proteomes" id="UP001589709"/>
    </source>
</evidence>
<accession>A0ABV5MXK0</accession>
<gene>
    <name evidence="1" type="ORF">ACFF45_08525</name>
</gene>
<reference evidence="1 2" key="1">
    <citation type="submission" date="2024-09" db="EMBL/GenBank/DDBJ databases">
        <authorList>
            <person name="Sun Q."/>
            <person name="Mori K."/>
        </authorList>
    </citation>
    <scope>NUCLEOTIDE SEQUENCE [LARGE SCALE GENOMIC DNA]</scope>
    <source>
        <strain evidence="1 2">JCM 6917</strain>
    </source>
</reference>